<name>A0A2A5WRF5_9GAMM</name>
<evidence type="ECO:0000256" key="1">
    <source>
        <dbReference type="ARBA" id="ARBA00006738"/>
    </source>
</evidence>
<dbReference type="Proteomes" id="UP000219327">
    <property type="component" value="Unassembled WGS sequence"/>
</dbReference>
<protein>
    <recommendedName>
        <fullName evidence="4">Endonuclease</fullName>
    </recommendedName>
</protein>
<comment type="similarity">
    <text evidence="1">Belongs to the UPF0102 family.</text>
</comment>
<evidence type="ECO:0008006" key="4">
    <source>
        <dbReference type="Google" id="ProtNLM"/>
    </source>
</evidence>
<gene>
    <name evidence="2" type="ORF">CNE99_06305</name>
</gene>
<dbReference type="AlphaFoldDB" id="A0A2A5WRF5"/>
<dbReference type="PANTHER" id="PTHR34039">
    <property type="entry name" value="UPF0102 PROTEIN YRAN"/>
    <property type="match status" value="1"/>
</dbReference>
<dbReference type="InterPro" id="IPR011856">
    <property type="entry name" value="tRNA_endonuc-like_dom_sf"/>
</dbReference>
<comment type="caution">
    <text evidence="2">The sequence shown here is derived from an EMBL/GenBank/DDBJ whole genome shotgun (WGS) entry which is preliminary data.</text>
</comment>
<sequence length="81" mass="9313">MPTLHQTDRNCLVFVEVRERNNQQFGSAAESISPAKVRKLAFSAERFRQAHHALSNMPCRFDIVCIENNELQWTPHACTVD</sequence>
<dbReference type="SUPFAM" id="SSF52980">
    <property type="entry name" value="Restriction endonuclease-like"/>
    <property type="match status" value="1"/>
</dbReference>
<organism evidence="2 3">
    <name type="scientific">OM182 bacterium MED-G24</name>
    <dbReference type="NCBI Taxonomy" id="1986255"/>
    <lineage>
        <taxon>Bacteria</taxon>
        <taxon>Pseudomonadati</taxon>
        <taxon>Pseudomonadota</taxon>
        <taxon>Gammaproteobacteria</taxon>
        <taxon>OMG group</taxon>
        <taxon>OM182 clade</taxon>
    </lineage>
</organism>
<reference evidence="2 3" key="1">
    <citation type="submission" date="2017-08" db="EMBL/GenBank/DDBJ databases">
        <title>Fine stratification of microbial communities through a metagenomic profile of the photic zone.</title>
        <authorList>
            <person name="Haro-Moreno J.M."/>
            <person name="Lopez-Perez M."/>
            <person name="De La Torre J."/>
            <person name="Picazo A."/>
            <person name="Camacho A."/>
            <person name="Rodriguez-Valera F."/>
        </authorList>
    </citation>
    <scope>NUCLEOTIDE SEQUENCE [LARGE SCALE GENOMIC DNA]</scope>
    <source>
        <strain evidence="2">MED-G24</strain>
    </source>
</reference>
<dbReference type="EMBL" id="NTKD01000030">
    <property type="protein sequence ID" value="PDH39042.1"/>
    <property type="molecule type" value="Genomic_DNA"/>
</dbReference>
<dbReference type="InterPro" id="IPR011335">
    <property type="entry name" value="Restrct_endonuc-II-like"/>
</dbReference>
<evidence type="ECO:0000313" key="3">
    <source>
        <dbReference type="Proteomes" id="UP000219327"/>
    </source>
</evidence>
<dbReference type="PANTHER" id="PTHR34039:SF1">
    <property type="entry name" value="UPF0102 PROTEIN YRAN"/>
    <property type="match status" value="1"/>
</dbReference>
<accession>A0A2A5WRF5</accession>
<dbReference type="Pfam" id="PF02021">
    <property type="entry name" value="UPF0102"/>
    <property type="match status" value="1"/>
</dbReference>
<proteinExistence type="inferred from homology"/>
<dbReference type="InterPro" id="IPR003509">
    <property type="entry name" value="UPF0102_YraN-like"/>
</dbReference>
<dbReference type="Gene3D" id="3.40.1350.10">
    <property type="match status" value="1"/>
</dbReference>
<evidence type="ECO:0000313" key="2">
    <source>
        <dbReference type="EMBL" id="PDH39042.1"/>
    </source>
</evidence>
<dbReference type="GO" id="GO:0003676">
    <property type="term" value="F:nucleic acid binding"/>
    <property type="evidence" value="ECO:0007669"/>
    <property type="project" value="InterPro"/>
</dbReference>